<dbReference type="Proteomes" id="UP000288805">
    <property type="component" value="Unassembled WGS sequence"/>
</dbReference>
<evidence type="ECO:0000256" key="1">
    <source>
        <dbReference type="SAM" id="MobiDB-lite"/>
    </source>
</evidence>
<proteinExistence type="predicted"/>
<protein>
    <submittedName>
        <fullName evidence="2">Uncharacterized protein</fullName>
    </submittedName>
</protein>
<evidence type="ECO:0000313" key="2">
    <source>
        <dbReference type="EMBL" id="RVX18582.1"/>
    </source>
</evidence>
<organism evidence="2 3">
    <name type="scientific">Vitis vinifera</name>
    <name type="common">Grape</name>
    <dbReference type="NCBI Taxonomy" id="29760"/>
    <lineage>
        <taxon>Eukaryota</taxon>
        <taxon>Viridiplantae</taxon>
        <taxon>Streptophyta</taxon>
        <taxon>Embryophyta</taxon>
        <taxon>Tracheophyta</taxon>
        <taxon>Spermatophyta</taxon>
        <taxon>Magnoliopsida</taxon>
        <taxon>eudicotyledons</taxon>
        <taxon>Gunneridae</taxon>
        <taxon>Pentapetalae</taxon>
        <taxon>rosids</taxon>
        <taxon>Vitales</taxon>
        <taxon>Vitaceae</taxon>
        <taxon>Viteae</taxon>
        <taxon>Vitis</taxon>
    </lineage>
</organism>
<dbReference type="AlphaFoldDB" id="A0A438KBJ4"/>
<comment type="caution">
    <text evidence="2">The sequence shown here is derived from an EMBL/GenBank/DDBJ whole genome shotgun (WGS) entry which is preliminary data.</text>
</comment>
<feature type="compositionally biased region" description="Low complexity" evidence="1">
    <location>
        <begin position="1"/>
        <end position="15"/>
    </location>
</feature>
<sequence length="138" mass="15462">MSANKEATSSSSSEDACAEKSVDKLSVRSSRTFLHPKWRAIQRWAPVPPPVLFKEFLHFTQIPSLHPPQYSPGADGMQHSQPAVQPRPLAVEVLFVYSLRRDPRDMCWSGVPGRATSIRRGLFPKRSLVLPVWTRGVA</sequence>
<gene>
    <name evidence="2" type="ORF">CK203_006619</name>
</gene>
<evidence type="ECO:0000313" key="3">
    <source>
        <dbReference type="Proteomes" id="UP000288805"/>
    </source>
</evidence>
<reference evidence="2 3" key="1">
    <citation type="journal article" date="2018" name="PLoS Genet.">
        <title>Population sequencing reveals clonal diversity and ancestral inbreeding in the grapevine cultivar Chardonnay.</title>
        <authorList>
            <person name="Roach M.J."/>
            <person name="Johnson D.L."/>
            <person name="Bohlmann J."/>
            <person name="van Vuuren H.J."/>
            <person name="Jones S.J."/>
            <person name="Pretorius I.S."/>
            <person name="Schmidt S.A."/>
            <person name="Borneman A.R."/>
        </authorList>
    </citation>
    <scope>NUCLEOTIDE SEQUENCE [LARGE SCALE GENOMIC DNA]</scope>
    <source>
        <strain evidence="3">cv. Chardonnay</strain>
        <tissue evidence="2">Leaf</tissue>
    </source>
</reference>
<name>A0A438KBJ4_VITVI</name>
<feature type="region of interest" description="Disordered" evidence="1">
    <location>
        <begin position="1"/>
        <end position="25"/>
    </location>
</feature>
<accession>A0A438KBJ4</accession>
<dbReference type="EMBL" id="QGNW01000011">
    <property type="protein sequence ID" value="RVX18582.1"/>
    <property type="molecule type" value="Genomic_DNA"/>
</dbReference>